<dbReference type="GO" id="GO:0046872">
    <property type="term" value="F:metal ion binding"/>
    <property type="evidence" value="ECO:0007669"/>
    <property type="project" value="UniProtKB-KW"/>
</dbReference>
<keyword evidence="2" id="KW-0517">Myogenesis</keyword>
<accession>A0A6A7FTC3</accession>
<dbReference type="PANTHER" id="PTHR24215">
    <property type="entry name" value="RHO-GTPASE-ACTIVATING PROTEIN LRG1"/>
    <property type="match status" value="1"/>
</dbReference>
<evidence type="ECO:0000256" key="7">
    <source>
        <dbReference type="ARBA" id="ARBA00023242"/>
    </source>
</evidence>
<dbReference type="SMART" id="SM00132">
    <property type="entry name" value="LIM"/>
    <property type="match status" value="1"/>
</dbReference>
<keyword evidence="6 8" id="KW-0440">LIM domain</keyword>
<evidence type="ECO:0000256" key="4">
    <source>
        <dbReference type="ARBA" id="ARBA00022737"/>
    </source>
</evidence>
<sequence>MSGNGRVMKKKVMLIESACAKYLLTYAGNCNKQVDSGSVTDHQDEIYCKSCYARLFGPKGYGYGIGAGVLSMDDGTGYQNGPPRSNIPATAKAYIAPLMDIVSTSTPASTNSALNNNNTSSNKSTLITDYSNGVVGKASASTIITTTIHIHAANKPPHNPLPAGVPKWGGGSYCTRCNKSVFMAERVMAAGGSWHKACFTCQECNKRLDSHSIRERARNIYCNPCYGKNFGPKGYWGWASAKVS</sequence>
<dbReference type="GO" id="GO:0008307">
    <property type="term" value="F:structural constituent of muscle"/>
    <property type="evidence" value="ECO:0007669"/>
    <property type="project" value="TreeGrafter"/>
</dbReference>
<evidence type="ECO:0000256" key="8">
    <source>
        <dbReference type="PROSITE-ProRule" id="PRU00125"/>
    </source>
</evidence>
<dbReference type="GO" id="GO:0045214">
    <property type="term" value="P:sarcomere organization"/>
    <property type="evidence" value="ECO:0007669"/>
    <property type="project" value="TreeGrafter"/>
</dbReference>
<dbReference type="PROSITE" id="PS50023">
    <property type="entry name" value="LIM_DOMAIN_2"/>
    <property type="match status" value="1"/>
</dbReference>
<proteinExistence type="evidence at transcript level"/>
<dbReference type="SUPFAM" id="SSF57716">
    <property type="entry name" value="Glucocorticoid receptor-like (DNA-binding domain)"/>
    <property type="match status" value="3"/>
</dbReference>
<evidence type="ECO:0000313" key="10">
    <source>
        <dbReference type="EMBL" id="LAC21423.1"/>
    </source>
</evidence>
<feature type="domain" description="LIM zinc-binding" evidence="9">
    <location>
        <begin position="172"/>
        <end position="232"/>
    </location>
</feature>
<evidence type="ECO:0000256" key="6">
    <source>
        <dbReference type="ARBA" id="ARBA00023038"/>
    </source>
</evidence>
<dbReference type="GO" id="GO:0005634">
    <property type="term" value="C:nucleus"/>
    <property type="evidence" value="ECO:0007669"/>
    <property type="project" value="UniProtKB-SubCell"/>
</dbReference>
<keyword evidence="4" id="KW-0677">Repeat</keyword>
<organism evidence="10">
    <name type="scientific">Hirondellea gigas</name>
    <dbReference type="NCBI Taxonomy" id="1518452"/>
    <lineage>
        <taxon>Eukaryota</taxon>
        <taxon>Metazoa</taxon>
        <taxon>Ecdysozoa</taxon>
        <taxon>Arthropoda</taxon>
        <taxon>Crustacea</taxon>
        <taxon>Multicrustacea</taxon>
        <taxon>Malacostraca</taxon>
        <taxon>Eumalacostraca</taxon>
        <taxon>Peracarida</taxon>
        <taxon>Amphipoda</taxon>
        <taxon>Amphilochidea</taxon>
        <taxon>Lysianassida</taxon>
        <taxon>Lysianassidira</taxon>
        <taxon>Lysianassoidea</taxon>
        <taxon>Lysianassidae</taxon>
        <taxon>Hirondellea</taxon>
    </lineage>
</organism>
<dbReference type="GO" id="GO:0007517">
    <property type="term" value="P:muscle organ development"/>
    <property type="evidence" value="ECO:0007669"/>
    <property type="project" value="UniProtKB-KW"/>
</dbReference>
<dbReference type="GO" id="GO:0030018">
    <property type="term" value="C:Z disc"/>
    <property type="evidence" value="ECO:0007669"/>
    <property type="project" value="TreeGrafter"/>
</dbReference>
<dbReference type="PROSITE" id="PS00478">
    <property type="entry name" value="LIM_DOMAIN_1"/>
    <property type="match status" value="1"/>
</dbReference>
<dbReference type="EMBL" id="IACT01002123">
    <property type="protein sequence ID" value="LAC21423.1"/>
    <property type="molecule type" value="mRNA"/>
</dbReference>
<reference evidence="10" key="1">
    <citation type="submission" date="2017-11" db="EMBL/GenBank/DDBJ databases">
        <title>The sensing device of the deep-sea amphipod.</title>
        <authorList>
            <person name="Kobayashi H."/>
            <person name="Nagahama T."/>
            <person name="Arai W."/>
            <person name="Sasagawa Y."/>
            <person name="Umeda M."/>
            <person name="Hayashi T."/>
            <person name="Nikaido I."/>
            <person name="Watanabe H."/>
            <person name="Oguri K."/>
            <person name="Kitazato H."/>
            <person name="Fujioka K."/>
            <person name="Kido Y."/>
            <person name="Takami H."/>
        </authorList>
    </citation>
    <scope>NUCLEOTIDE SEQUENCE</scope>
    <source>
        <tissue evidence="10">Whole body</tissue>
    </source>
</reference>
<dbReference type="CDD" id="cd09326">
    <property type="entry name" value="LIM_CRP_like"/>
    <property type="match status" value="1"/>
</dbReference>
<keyword evidence="7" id="KW-0539">Nucleus</keyword>
<dbReference type="AlphaFoldDB" id="A0A6A7FTC3"/>
<dbReference type="GO" id="GO:0042805">
    <property type="term" value="F:actinin binding"/>
    <property type="evidence" value="ECO:0007669"/>
    <property type="project" value="TreeGrafter"/>
</dbReference>
<dbReference type="GO" id="GO:0060537">
    <property type="term" value="P:muscle tissue development"/>
    <property type="evidence" value="ECO:0007669"/>
    <property type="project" value="UniProtKB-ARBA"/>
</dbReference>
<protein>
    <submittedName>
        <fullName evidence="10">Cysteine and glycine-rich protein 1-like</fullName>
    </submittedName>
</protein>
<dbReference type="InterPro" id="IPR001781">
    <property type="entry name" value="Znf_LIM"/>
</dbReference>
<evidence type="ECO:0000256" key="3">
    <source>
        <dbReference type="ARBA" id="ARBA00022723"/>
    </source>
</evidence>
<dbReference type="Gene3D" id="2.10.110.10">
    <property type="entry name" value="Cysteine Rich Protein"/>
    <property type="match status" value="2"/>
</dbReference>
<comment type="subcellular location">
    <subcellularLocation>
        <location evidence="1">Nucleus</location>
    </subcellularLocation>
</comment>
<dbReference type="PANTHER" id="PTHR24215:SF35">
    <property type="entry name" value="MUSCLE LIM PROTEIN MLP84B"/>
    <property type="match status" value="1"/>
</dbReference>
<keyword evidence="5 8" id="KW-0862">Zinc</keyword>
<dbReference type="FunFam" id="2.10.110.10:FF:000001">
    <property type="entry name" value="Cysteine and glycine-rich protein 1"/>
    <property type="match status" value="1"/>
</dbReference>
<dbReference type="Pfam" id="PF00412">
    <property type="entry name" value="LIM"/>
    <property type="match status" value="1"/>
</dbReference>
<evidence type="ECO:0000256" key="5">
    <source>
        <dbReference type="ARBA" id="ARBA00022833"/>
    </source>
</evidence>
<evidence type="ECO:0000256" key="1">
    <source>
        <dbReference type="ARBA" id="ARBA00004123"/>
    </source>
</evidence>
<keyword evidence="3 8" id="KW-0479">Metal-binding</keyword>
<evidence type="ECO:0000259" key="9">
    <source>
        <dbReference type="PROSITE" id="PS50023"/>
    </source>
</evidence>
<evidence type="ECO:0000256" key="2">
    <source>
        <dbReference type="ARBA" id="ARBA00022541"/>
    </source>
</evidence>
<name>A0A6A7FTC3_9CRUS</name>